<feature type="compositionally biased region" description="Basic and acidic residues" evidence="1">
    <location>
        <begin position="20"/>
        <end position="35"/>
    </location>
</feature>
<protein>
    <submittedName>
        <fullName evidence="2">Uncharacterized protein</fullName>
    </submittedName>
</protein>
<evidence type="ECO:0000313" key="2">
    <source>
        <dbReference type="EMBL" id="PIO14393.1"/>
    </source>
</evidence>
<keyword evidence="3" id="KW-1185">Reference proteome</keyword>
<feature type="compositionally biased region" description="Basic and acidic residues" evidence="1">
    <location>
        <begin position="81"/>
        <end position="93"/>
    </location>
</feature>
<feature type="non-terminal residue" evidence="2">
    <location>
        <position position="139"/>
    </location>
</feature>
<feature type="region of interest" description="Disordered" evidence="1">
    <location>
        <begin position="1"/>
        <end position="139"/>
    </location>
</feature>
<accession>A0A2G9QH27</accession>
<sequence length="139" mass="16019">GSSNRNPPERCPRPLYSRDPTQEHQEIPQEDHTFPQDDQSEDLIVKVEVKEEEEPYVWDDDPCKEEEISPEISTDPGDTQRNVKAEEEEHMKIEEDDNPPAVSTDPGDTRETQRDVKAEEEDEGHVRIKEEAVPIEIST</sequence>
<name>A0A2G9QH27_AQUCT</name>
<proteinExistence type="predicted"/>
<feature type="compositionally biased region" description="Basic and acidic residues" evidence="1">
    <location>
        <begin position="107"/>
        <end position="117"/>
    </location>
</feature>
<dbReference type="EMBL" id="KV988466">
    <property type="protein sequence ID" value="PIO14393.1"/>
    <property type="molecule type" value="Genomic_DNA"/>
</dbReference>
<dbReference type="AlphaFoldDB" id="A0A2G9QH27"/>
<gene>
    <name evidence="2" type="ORF">AB205_0122490</name>
</gene>
<organism evidence="2 3">
    <name type="scientific">Aquarana catesbeiana</name>
    <name type="common">American bullfrog</name>
    <name type="synonym">Rana catesbeiana</name>
    <dbReference type="NCBI Taxonomy" id="8400"/>
    <lineage>
        <taxon>Eukaryota</taxon>
        <taxon>Metazoa</taxon>
        <taxon>Chordata</taxon>
        <taxon>Craniata</taxon>
        <taxon>Vertebrata</taxon>
        <taxon>Euteleostomi</taxon>
        <taxon>Amphibia</taxon>
        <taxon>Batrachia</taxon>
        <taxon>Anura</taxon>
        <taxon>Neobatrachia</taxon>
        <taxon>Ranoidea</taxon>
        <taxon>Ranidae</taxon>
        <taxon>Aquarana</taxon>
    </lineage>
</organism>
<feature type="non-terminal residue" evidence="2">
    <location>
        <position position="1"/>
    </location>
</feature>
<feature type="compositionally biased region" description="Acidic residues" evidence="1">
    <location>
        <begin position="50"/>
        <end position="64"/>
    </location>
</feature>
<evidence type="ECO:0000313" key="3">
    <source>
        <dbReference type="Proteomes" id="UP000228934"/>
    </source>
</evidence>
<reference evidence="3" key="1">
    <citation type="journal article" date="2017" name="Nat. Commun.">
        <title>The North American bullfrog draft genome provides insight into hormonal regulation of long noncoding RNA.</title>
        <authorList>
            <person name="Hammond S.A."/>
            <person name="Warren R.L."/>
            <person name="Vandervalk B.P."/>
            <person name="Kucuk E."/>
            <person name="Khan H."/>
            <person name="Gibb E.A."/>
            <person name="Pandoh P."/>
            <person name="Kirk H."/>
            <person name="Zhao Y."/>
            <person name="Jones M."/>
            <person name="Mungall A.J."/>
            <person name="Coope R."/>
            <person name="Pleasance S."/>
            <person name="Moore R.A."/>
            <person name="Holt R.A."/>
            <person name="Round J.M."/>
            <person name="Ohora S."/>
            <person name="Walle B.V."/>
            <person name="Veldhoen N."/>
            <person name="Helbing C.C."/>
            <person name="Birol I."/>
        </authorList>
    </citation>
    <scope>NUCLEOTIDE SEQUENCE [LARGE SCALE GENOMIC DNA]</scope>
</reference>
<evidence type="ECO:0000256" key="1">
    <source>
        <dbReference type="SAM" id="MobiDB-lite"/>
    </source>
</evidence>
<dbReference type="Proteomes" id="UP000228934">
    <property type="component" value="Unassembled WGS sequence"/>
</dbReference>